<dbReference type="Pfam" id="PF03466">
    <property type="entry name" value="LysR_substrate"/>
    <property type="match status" value="1"/>
</dbReference>
<reference evidence="7 8" key="1">
    <citation type="submission" date="2018-06" db="EMBL/GenBank/DDBJ databases">
        <title>Draft genome sequence of Modestobacter versicolor CP153-2.</title>
        <authorList>
            <person name="Gundlapally S.R."/>
        </authorList>
    </citation>
    <scope>NUCLEOTIDE SEQUENCE [LARGE SCALE GENOMIC DNA]</scope>
    <source>
        <strain evidence="7 8">CP153-2</strain>
    </source>
</reference>
<dbReference type="PANTHER" id="PTHR30118:SF15">
    <property type="entry name" value="TRANSCRIPTIONAL REGULATORY PROTEIN"/>
    <property type="match status" value="1"/>
</dbReference>
<dbReference type="InterPro" id="IPR036390">
    <property type="entry name" value="WH_DNA-bd_sf"/>
</dbReference>
<dbReference type="InterPro" id="IPR036388">
    <property type="entry name" value="WH-like_DNA-bd_sf"/>
</dbReference>
<gene>
    <name evidence="7" type="ORF">DMO24_06575</name>
</gene>
<evidence type="ECO:0000313" key="8">
    <source>
        <dbReference type="Proteomes" id="UP000247602"/>
    </source>
</evidence>
<dbReference type="CDD" id="cd08417">
    <property type="entry name" value="PBP2_Nitroaromatics_like"/>
    <property type="match status" value="1"/>
</dbReference>
<dbReference type="GO" id="GO:0003677">
    <property type="term" value="F:DNA binding"/>
    <property type="evidence" value="ECO:0007669"/>
    <property type="project" value="UniProtKB-KW"/>
</dbReference>
<evidence type="ECO:0000256" key="4">
    <source>
        <dbReference type="ARBA" id="ARBA00023163"/>
    </source>
</evidence>
<evidence type="ECO:0000313" key="7">
    <source>
        <dbReference type="EMBL" id="PZA22144.1"/>
    </source>
</evidence>
<dbReference type="Gene3D" id="1.10.10.10">
    <property type="entry name" value="Winged helix-like DNA-binding domain superfamily/Winged helix DNA-binding domain"/>
    <property type="match status" value="1"/>
</dbReference>
<dbReference type="SUPFAM" id="SSF53850">
    <property type="entry name" value="Periplasmic binding protein-like II"/>
    <property type="match status" value="1"/>
</dbReference>
<comment type="similarity">
    <text evidence="1">Belongs to the LysR transcriptional regulatory family.</text>
</comment>
<dbReference type="Proteomes" id="UP000247602">
    <property type="component" value="Unassembled WGS sequence"/>
</dbReference>
<sequence length="367" mass="39981">MPGRRPGARSGPEPARTGGRGAAWSPERVGRSTIPRQPGHRRPGGGERMELPSLDVNLVIVLHALLEERNVTRAGERVGLSQPGTSAALARLRRHFDDPLLERTGTTYELTPLAHALRSQVSDTIQRLERLLNARPDFDPATSERQWVLQCSDSVQTLLGPGIVRAVMAEAPHVSLDFQPLDPRFALDPLGSARDIDVMIAPRGLFTAPTLTDVELYRDHWICVTSAGNTSVGDRLDPQQIADARWVVSFRDPPMNSPVDAALAALGIDRRSAVKVQNLTLLHRLVAGTDLLVLAHELVAGDLASQGLRRVELPLELPPVIETAWSHPSRQLDPGHHWLLGMLQRVAAGVECAPQRDRVPLAVTAPA</sequence>
<dbReference type="InterPro" id="IPR037402">
    <property type="entry name" value="YidZ_PBP2"/>
</dbReference>
<evidence type="ECO:0000256" key="1">
    <source>
        <dbReference type="ARBA" id="ARBA00009437"/>
    </source>
</evidence>
<dbReference type="InterPro" id="IPR005119">
    <property type="entry name" value="LysR_subst-bd"/>
</dbReference>
<dbReference type="PROSITE" id="PS50931">
    <property type="entry name" value="HTH_LYSR"/>
    <property type="match status" value="1"/>
</dbReference>
<accession>A0A323VBD6</accession>
<evidence type="ECO:0000256" key="5">
    <source>
        <dbReference type="SAM" id="MobiDB-lite"/>
    </source>
</evidence>
<proteinExistence type="inferred from homology"/>
<keyword evidence="8" id="KW-1185">Reference proteome</keyword>
<name>A0A323VBD6_9ACTN</name>
<dbReference type="InterPro" id="IPR050389">
    <property type="entry name" value="LysR-type_TF"/>
</dbReference>
<evidence type="ECO:0000259" key="6">
    <source>
        <dbReference type="PROSITE" id="PS50931"/>
    </source>
</evidence>
<dbReference type="GO" id="GO:0003700">
    <property type="term" value="F:DNA-binding transcription factor activity"/>
    <property type="evidence" value="ECO:0007669"/>
    <property type="project" value="InterPro"/>
</dbReference>
<evidence type="ECO:0000256" key="3">
    <source>
        <dbReference type="ARBA" id="ARBA00023125"/>
    </source>
</evidence>
<protein>
    <submittedName>
        <fullName evidence="7">LysR family transcriptional regulator</fullName>
    </submittedName>
</protein>
<keyword evidence="2" id="KW-0805">Transcription regulation</keyword>
<dbReference type="InterPro" id="IPR000847">
    <property type="entry name" value="LysR_HTH_N"/>
</dbReference>
<dbReference type="AlphaFoldDB" id="A0A323VBD6"/>
<dbReference type="PANTHER" id="PTHR30118">
    <property type="entry name" value="HTH-TYPE TRANSCRIPTIONAL REGULATOR LEUO-RELATED"/>
    <property type="match status" value="1"/>
</dbReference>
<comment type="caution">
    <text evidence="7">The sequence shown here is derived from an EMBL/GenBank/DDBJ whole genome shotgun (WGS) entry which is preliminary data.</text>
</comment>
<dbReference type="Pfam" id="PF00126">
    <property type="entry name" value="HTH_1"/>
    <property type="match status" value="1"/>
</dbReference>
<dbReference type="OrthoDB" id="8717159at2"/>
<dbReference type="Gene3D" id="3.40.190.10">
    <property type="entry name" value="Periplasmic binding protein-like II"/>
    <property type="match status" value="2"/>
</dbReference>
<feature type="domain" description="HTH lysR-type" evidence="6">
    <location>
        <begin position="54"/>
        <end position="111"/>
    </location>
</feature>
<keyword evidence="4" id="KW-0804">Transcription</keyword>
<evidence type="ECO:0000256" key="2">
    <source>
        <dbReference type="ARBA" id="ARBA00023015"/>
    </source>
</evidence>
<feature type="region of interest" description="Disordered" evidence="5">
    <location>
        <begin position="1"/>
        <end position="50"/>
    </location>
</feature>
<dbReference type="EMBL" id="QKNV01000046">
    <property type="protein sequence ID" value="PZA22144.1"/>
    <property type="molecule type" value="Genomic_DNA"/>
</dbReference>
<dbReference type="SUPFAM" id="SSF46785">
    <property type="entry name" value="Winged helix' DNA-binding domain"/>
    <property type="match status" value="1"/>
</dbReference>
<organism evidence="7 8">
    <name type="scientific">Modestobacter versicolor</name>
    <dbReference type="NCBI Taxonomy" id="429133"/>
    <lineage>
        <taxon>Bacteria</taxon>
        <taxon>Bacillati</taxon>
        <taxon>Actinomycetota</taxon>
        <taxon>Actinomycetes</taxon>
        <taxon>Geodermatophilales</taxon>
        <taxon>Geodermatophilaceae</taxon>
        <taxon>Modestobacter</taxon>
    </lineage>
</organism>
<keyword evidence="3" id="KW-0238">DNA-binding</keyword>